<feature type="compositionally biased region" description="Basic and acidic residues" evidence="1">
    <location>
        <begin position="36"/>
        <end position="57"/>
    </location>
</feature>
<accession>R7MY19</accession>
<evidence type="ECO:0000313" key="2">
    <source>
        <dbReference type="EMBL" id="CDF05226.1"/>
    </source>
</evidence>
<dbReference type="Proteomes" id="UP000017908">
    <property type="component" value="Unassembled WGS sequence"/>
</dbReference>
<comment type="caution">
    <text evidence="2">The sequence shown here is derived from an EMBL/GenBank/DDBJ whole genome shotgun (WGS) entry which is preliminary data.</text>
</comment>
<evidence type="ECO:0000256" key="1">
    <source>
        <dbReference type="SAM" id="MobiDB-lite"/>
    </source>
</evidence>
<protein>
    <submittedName>
        <fullName evidence="2">Uncharacterized protein</fullName>
    </submittedName>
</protein>
<dbReference type="EMBL" id="CBKE010000244">
    <property type="protein sequence ID" value="CDF05226.1"/>
    <property type="molecule type" value="Genomic_DNA"/>
</dbReference>
<feature type="compositionally biased region" description="Basic and acidic residues" evidence="1">
    <location>
        <begin position="85"/>
        <end position="104"/>
    </location>
</feature>
<organism evidence="2">
    <name type="scientific">Megasphaera elsdenii CAG:570</name>
    <dbReference type="NCBI Taxonomy" id="1263087"/>
    <lineage>
        <taxon>Bacteria</taxon>
        <taxon>Bacillati</taxon>
        <taxon>Bacillota</taxon>
        <taxon>Negativicutes</taxon>
        <taxon>Veillonellales</taxon>
        <taxon>Veillonellaceae</taxon>
        <taxon>Megasphaera</taxon>
    </lineage>
</organism>
<feature type="region of interest" description="Disordered" evidence="1">
    <location>
        <begin position="278"/>
        <end position="313"/>
    </location>
</feature>
<feature type="region of interest" description="Disordered" evidence="1">
    <location>
        <begin position="126"/>
        <end position="204"/>
    </location>
</feature>
<name>R7MY19_MEGEL</name>
<dbReference type="AlphaFoldDB" id="R7MY19"/>
<gene>
    <name evidence="2" type="ORF">BN715_01497</name>
</gene>
<feature type="region of interest" description="Disordered" evidence="1">
    <location>
        <begin position="31"/>
        <end position="61"/>
    </location>
</feature>
<sequence>MCDKPFFIQGGCYVPPFISIAPFLGPVLPPAPDADGPGRDGRFQFDFQRPRRDDRPGRSRRGRQYLVSRLCRPVRYFLRHLADHRPAPGCEKDRRNPAVHHAEPVPEPGLYSRHFPGRCRSHAALPRLHGPRRAGPLHRLGIPQGPGPGAGPHLPAGDDALYRRRPRQDPRFHDDLSHQPGPDDSPLPPAHLRRRSHSGHGRHRHGLCHHHRVVAVFPALCSCPAVDGTVPVLSPVEPPAARQLASHPSPAGIGHSHLYRRLLRNEPVLHRRPVHGRVRHAVPGRQPGRYQLFDPDVHPALEHQPDGDHRHRL</sequence>
<feature type="compositionally biased region" description="Basic and acidic residues" evidence="1">
    <location>
        <begin position="167"/>
        <end position="177"/>
    </location>
</feature>
<reference evidence="2" key="1">
    <citation type="submission" date="2012-11" db="EMBL/GenBank/DDBJ databases">
        <title>Dependencies among metagenomic species, viruses, plasmids and units of genetic variation.</title>
        <authorList>
            <person name="Nielsen H.B."/>
            <person name="Almeida M."/>
            <person name="Juncker A.S."/>
            <person name="Rasmussen S."/>
            <person name="Li J."/>
            <person name="Sunagawa S."/>
            <person name="Plichta D."/>
            <person name="Gautier L."/>
            <person name="Le Chatelier E."/>
            <person name="Peletier E."/>
            <person name="Bonde I."/>
            <person name="Nielsen T."/>
            <person name="Manichanh C."/>
            <person name="Arumugam M."/>
            <person name="Batto J."/>
            <person name="Santos M.B.Q.D."/>
            <person name="Blom N."/>
            <person name="Borruel N."/>
            <person name="Burgdorf K.S."/>
            <person name="Boumezbeur F."/>
            <person name="Casellas F."/>
            <person name="Dore J."/>
            <person name="Guarner F."/>
            <person name="Hansen T."/>
            <person name="Hildebrand F."/>
            <person name="Kaas R.S."/>
            <person name="Kennedy S."/>
            <person name="Kristiansen K."/>
            <person name="Kultima J.R."/>
            <person name="Leonard P."/>
            <person name="Levenez F."/>
            <person name="Lund O."/>
            <person name="Moumen B."/>
            <person name="Le Paslier D."/>
            <person name="Pons N."/>
            <person name="Pedersen O."/>
            <person name="Prifti E."/>
            <person name="Qin J."/>
            <person name="Raes J."/>
            <person name="Tap J."/>
            <person name="Tims S."/>
            <person name="Ussery D.W."/>
            <person name="Yamada T."/>
            <person name="MetaHit consortium"/>
            <person name="Renault P."/>
            <person name="Sicheritz-Ponten T."/>
            <person name="Bork P."/>
            <person name="Wang J."/>
            <person name="Brunak S."/>
            <person name="Ehrlich S.D."/>
        </authorList>
    </citation>
    <scope>NUCLEOTIDE SEQUENCE [LARGE SCALE GENOMIC DNA]</scope>
</reference>
<feature type="compositionally biased region" description="Basic and acidic residues" evidence="1">
    <location>
        <begin position="295"/>
        <end position="313"/>
    </location>
</feature>
<proteinExistence type="predicted"/>
<feature type="compositionally biased region" description="Basic residues" evidence="1">
    <location>
        <begin position="191"/>
        <end position="204"/>
    </location>
</feature>
<feature type="region of interest" description="Disordered" evidence="1">
    <location>
        <begin position="85"/>
        <end position="113"/>
    </location>
</feature>